<organism evidence="2 3">
    <name type="scientific">Hymenobacter wooponensis</name>
    <dbReference type="NCBI Taxonomy" id="1525360"/>
    <lineage>
        <taxon>Bacteria</taxon>
        <taxon>Pseudomonadati</taxon>
        <taxon>Bacteroidota</taxon>
        <taxon>Cytophagia</taxon>
        <taxon>Cytophagales</taxon>
        <taxon>Hymenobacteraceae</taxon>
        <taxon>Hymenobacter</taxon>
    </lineage>
</organism>
<name>A0A4Z0MMQ7_9BACT</name>
<evidence type="ECO:0000313" key="3">
    <source>
        <dbReference type="Proteomes" id="UP000298284"/>
    </source>
</evidence>
<dbReference type="Gene3D" id="3.40.30.10">
    <property type="entry name" value="Glutaredoxin"/>
    <property type="match status" value="1"/>
</dbReference>
<proteinExistence type="predicted"/>
<keyword evidence="3" id="KW-1185">Reference proteome</keyword>
<dbReference type="Pfam" id="PF00085">
    <property type="entry name" value="Thioredoxin"/>
    <property type="match status" value="1"/>
</dbReference>
<evidence type="ECO:0000313" key="2">
    <source>
        <dbReference type="EMBL" id="TGD80666.1"/>
    </source>
</evidence>
<reference evidence="2 3" key="1">
    <citation type="submission" date="2019-04" db="EMBL/GenBank/DDBJ databases">
        <authorList>
            <person name="Feng G."/>
            <person name="Zhang J."/>
            <person name="Zhu H."/>
        </authorList>
    </citation>
    <scope>NUCLEOTIDE SEQUENCE [LARGE SCALE GENOMIC DNA]</scope>
    <source>
        <strain evidence="2 3">JCM 19491</strain>
    </source>
</reference>
<feature type="domain" description="Thioredoxin" evidence="1">
    <location>
        <begin position="13"/>
        <end position="86"/>
    </location>
</feature>
<accession>A0A4Z0MMQ7</accession>
<dbReference type="OrthoDB" id="882770at2"/>
<dbReference type="AlphaFoldDB" id="A0A4Z0MMQ7"/>
<dbReference type="CDD" id="cd02947">
    <property type="entry name" value="TRX_family"/>
    <property type="match status" value="1"/>
</dbReference>
<comment type="caution">
    <text evidence="2">The sequence shown here is derived from an EMBL/GenBank/DDBJ whole genome shotgun (WGS) entry which is preliminary data.</text>
</comment>
<dbReference type="InterPro" id="IPR036249">
    <property type="entry name" value="Thioredoxin-like_sf"/>
</dbReference>
<dbReference type="RefSeq" id="WP_135530809.1">
    <property type="nucleotide sequence ID" value="NZ_SRKZ01000003.1"/>
</dbReference>
<gene>
    <name evidence="2" type="ORF">EU557_12640</name>
</gene>
<evidence type="ECO:0000259" key="1">
    <source>
        <dbReference type="Pfam" id="PF00085"/>
    </source>
</evidence>
<dbReference type="EMBL" id="SRKZ01000003">
    <property type="protein sequence ID" value="TGD80666.1"/>
    <property type="molecule type" value="Genomic_DNA"/>
</dbReference>
<dbReference type="Proteomes" id="UP000298284">
    <property type="component" value="Unassembled WGS sequence"/>
</dbReference>
<dbReference type="InterPro" id="IPR013766">
    <property type="entry name" value="Thioredoxin_domain"/>
</dbReference>
<protein>
    <submittedName>
        <fullName evidence="2">Thioredoxin</fullName>
    </submittedName>
</protein>
<sequence length="114" mass="12902">MKVIDTNDTGLRTLIHDFPRVIAKFTSANCAICELLAPPFEKFAGDPRFRTTFLRLDSDENPVAKKLMNERIAPFFVAYCRGRIIECDTLKTEQEVLAMLENLQSCTDEATPTT</sequence>
<dbReference type="SUPFAM" id="SSF52833">
    <property type="entry name" value="Thioredoxin-like"/>
    <property type="match status" value="1"/>
</dbReference>